<dbReference type="PANTHER" id="PTHR36307">
    <property type="entry name" value="FLAGELLA BASAL BODY P-RING FORMATION PROTEIN FLGA"/>
    <property type="match status" value="1"/>
</dbReference>
<evidence type="ECO:0000259" key="3">
    <source>
        <dbReference type="Pfam" id="PF17656"/>
    </source>
</evidence>
<comment type="similarity">
    <text evidence="1">Belongs to the FlgA family.</text>
</comment>
<keyword evidence="1" id="KW-0574">Periplasm</keyword>
<name>A0A4P9K642_9GAMM</name>
<accession>A0A4P9K642</accession>
<comment type="function">
    <text evidence="1">Involved in the assembly process of the P-ring formation. It may associate with FlgF on the rod constituting a structure essential for the P-ring assembly or may act as a modulator protein for the P-ring assembly.</text>
</comment>
<evidence type="ECO:0000256" key="1">
    <source>
        <dbReference type="RuleBase" id="RU362063"/>
    </source>
</evidence>
<keyword evidence="4" id="KW-0969">Cilium</keyword>
<feature type="domain" description="Flagella basal body P-ring formation protein FlgA SAF" evidence="2">
    <location>
        <begin position="119"/>
        <end position="241"/>
    </location>
</feature>
<feature type="domain" description="FlgA N-terminal" evidence="3">
    <location>
        <begin position="42"/>
        <end position="115"/>
    </location>
</feature>
<dbReference type="GO" id="GO:0042597">
    <property type="term" value="C:periplasmic space"/>
    <property type="evidence" value="ECO:0007669"/>
    <property type="project" value="UniProtKB-SubCell"/>
</dbReference>
<dbReference type="KEGG" id="thig:FE785_07540"/>
<dbReference type="Proteomes" id="UP000304864">
    <property type="component" value="Chromosome"/>
</dbReference>
<dbReference type="NCBIfam" id="TIGR03170">
    <property type="entry name" value="flgA_cterm"/>
    <property type="match status" value="1"/>
</dbReference>
<dbReference type="AlphaFoldDB" id="A0A4P9K642"/>
<dbReference type="InterPro" id="IPR041231">
    <property type="entry name" value="FlgA_N"/>
</dbReference>
<keyword evidence="4" id="KW-0966">Cell projection</keyword>
<keyword evidence="1" id="KW-1005">Bacterial flagellum biogenesis</keyword>
<dbReference type="OrthoDB" id="1669037at2"/>
<dbReference type="Pfam" id="PF13144">
    <property type="entry name" value="ChapFlgA"/>
    <property type="match status" value="1"/>
</dbReference>
<gene>
    <name evidence="4" type="primary">flgA</name>
    <name evidence="4" type="ORF">FE785_07540</name>
</gene>
<dbReference type="InterPro" id="IPR017585">
    <property type="entry name" value="SAF_FlgA"/>
</dbReference>
<dbReference type="PANTHER" id="PTHR36307:SF1">
    <property type="entry name" value="FLAGELLA BASAL BODY P-RING FORMATION PROTEIN FLGA"/>
    <property type="match status" value="1"/>
</dbReference>
<feature type="signal peptide" evidence="1">
    <location>
        <begin position="1"/>
        <end position="19"/>
    </location>
</feature>
<protein>
    <recommendedName>
        <fullName evidence="1">Flagella basal body P-ring formation protein FlgA</fullName>
    </recommendedName>
</protein>
<dbReference type="RefSeq" id="WP_138565169.1">
    <property type="nucleotide sequence ID" value="NZ_CP040602.1"/>
</dbReference>
<dbReference type="GO" id="GO:0044780">
    <property type="term" value="P:bacterial-type flagellum assembly"/>
    <property type="evidence" value="ECO:0007669"/>
    <property type="project" value="InterPro"/>
</dbReference>
<evidence type="ECO:0000259" key="2">
    <source>
        <dbReference type="Pfam" id="PF13144"/>
    </source>
</evidence>
<keyword evidence="5" id="KW-1185">Reference proteome</keyword>
<organism evidence="4 5">
    <name type="scientific">Thiomicrorhabdus sediminis</name>
    <dbReference type="NCBI Taxonomy" id="2580412"/>
    <lineage>
        <taxon>Bacteria</taxon>
        <taxon>Pseudomonadati</taxon>
        <taxon>Pseudomonadota</taxon>
        <taxon>Gammaproteobacteria</taxon>
        <taxon>Thiotrichales</taxon>
        <taxon>Piscirickettsiaceae</taxon>
        <taxon>Thiomicrorhabdus</taxon>
    </lineage>
</organism>
<keyword evidence="1" id="KW-0732">Signal</keyword>
<comment type="subcellular location">
    <subcellularLocation>
        <location evidence="1">Periplasm</location>
    </subcellularLocation>
</comment>
<evidence type="ECO:0000313" key="4">
    <source>
        <dbReference type="EMBL" id="QCU90495.1"/>
    </source>
</evidence>
<keyword evidence="4" id="KW-0282">Flagellum</keyword>
<dbReference type="EMBL" id="CP040602">
    <property type="protein sequence ID" value="QCU90495.1"/>
    <property type="molecule type" value="Genomic_DNA"/>
</dbReference>
<dbReference type="Gene3D" id="3.90.1210.10">
    <property type="entry name" value="Antifreeze-like/N-acetylneuraminic acid synthase C-terminal domain"/>
    <property type="match status" value="1"/>
</dbReference>
<reference evidence="4 5" key="1">
    <citation type="submission" date="2019-05" db="EMBL/GenBank/DDBJ databases">
        <title>Thiomicrorhabdus sediminis sp. nov, a novel sulfur-oxidizing bacterium isolated from coastal sediment.</title>
        <authorList>
            <person name="Liu X."/>
        </authorList>
    </citation>
    <scope>NUCLEOTIDE SEQUENCE [LARGE SCALE GENOMIC DNA]</scope>
    <source>
        <strain evidence="4 5">G1</strain>
    </source>
</reference>
<dbReference type="Pfam" id="PF17656">
    <property type="entry name" value="ChapFlgA_N"/>
    <property type="match status" value="1"/>
</dbReference>
<proteinExistence type="inferred from homology"/>
<sequence length="242" mass="27006">MRLFIFSSILTLFSGQILANQHPAANADSKQPQEPYQSIEAIHQSVLQHVKQKLGQKLFEPSIDIRRLSPELKLRNCQSDLQIQDNNLDDYAGRMTISVHCLEPKWRVFVPVNVDGKLPVVKTTKGIIKKAVIQADEITIDYIPYRQVPNGAMIDIEKAVGMRAKRSIGANDILKIRDLQPPYWVFKGHGVNIVTRISGIEVRTRGTALKNAVEGQQVDVENNSSKKIVKGIVIAPSTVLVP</sequence>
<dbReference type="Gene3D" id="2.30.30.760">
    <property type="match status" value="1"/>
</dbReference>
<dbReference type="InterPro" id="IPR039246">
    <property type="entry name" value="Flagellar_FlgA"/>
</dbReference>
<dbReference type="CDD" id="cd11614">
    <property type="entry name" value="SAF_CpaB_FlgA_like"/>
    <property type="match status" value="1"/>
</dbReference>
<feature type="chain" id="PRO_5021040692" description="Flagella basal body P-ring formation protein FlgA" evidence="1">
    <location>
        <begin position="20"/>
        <end position="242"/>
    </location>
</feature>
<evidence type="ECO:0000313" key="5">
    <source>
        <dbReference type="Proteomes" id="UP000304864"/>
    </source>
</evidence>